<dbReference type="InterPro" id="IPR012942">
    <property type="entry name" value="SRR1-like"/>
</dbReference>
<proteinExistence type="predicted"/>
<dbReference type="Proteomes" id="UP000235371">
    <property type="component" value="Unassembled WGS sequence"/>
</dbReference>
<keyword evidence="3" id="KW-1185">Reference proteome</keyword>
<dbReference type="OrthoDB" id="3556862at2759"/>
<accession>A0A2J6SVZ6</accession>
<sequence>MDQSSSSKRKRKADAMNEWEALELEKIAKVKEMYSKGVPFFTKDSIRNIHQQLLKAKTGDEISVLNLDGTSSKFKILNGEVVDGDEPKTEMVQIDPHIRYESIQGLTQRIDGAFTASFCPMPIAHFLEVRDKVTKEFCQRSKKHPNLPREEAEEFFKTCCKEWEASEPCKQLRSILASAQLPLGITKIVAFACSNFSRIITKKPHSSRGLVRPATQHALILTLRDILSKKDCGSSGEIECYAQDPVYSSLDKSILEQSGIKILSDPEGFLEVDESTVVLSFCPNVCVRQVVTDIARPAIMIWDRVLWNEDEMDGEPKTDPDSPRLKKMLQAFYEESEMPDDYDDANKSFGIKFGNAGIYIRKANAISRL</sequence>
<protein>
    <recommendedName>
        <fullName evidence="1">SRR1-like domain-containing protein</fullName>
    </recommendedName>
</protein>
<dbReference type="GeneID" id="36589195"/>
<feature type="domain" description="SRR1-like" evidence="1">
    <location>
        <begin position="212"/>
        <end position="336"/>
    </location>
</feature>
<dbReference type="Pfam" id="PF07985">
    <property type="entry name" value="SRR1"/>
    <property type="match status" value="1"/>
</dbReference>
<evidence type="ECO:0000259" key="1">
    <source>
        <dbReference type="Pfam" id="PF07985"/>
    </source>
</evidence>
<reference evidence="2 3" key="1">
    <citation type="submission" date="2016-04" db="EMBL/GenBank/DDBJ databases">
        <title>A degradative enzymes factory behind the ericoid mycorrhizal symbiosis.</title>
        <authorList>
            <consortium name="DOE Joint Genome Institute"/>
            <person name="Martino E."/>
            <person name="Morin E."/>
            <person name="Grelet G."/>
            <person name="Kuo A."/>
            <person name="Kohler A."/>
            <person name="Daghino S."/>
            <person name="Barry K."/>
            <person name="Choi C."/>
            <person name="Cichocki N."/>
            <person name="Clum A."/>
            <person name="Copeland A."/>
            <person name="Hainaut M."/>
            <person name="Haridas S."/>
            <person name="Labutti K."/>
            <person name="Lindquist E."/>
            <person name="Lipzen A."/>
            <person name="Khouja H.-R."/>
            <person name="Murat C."/>
            <person name="Ohm R."/>
            <person name="Olson A."/>
            <person name="Spatafora J."/>
            <person name="Veneault-Fourrey C."/>
            <person name="Henrissat B."/>
            <person name="Grigoriev I."/>
            <person name="Martin F."/>
            <person name="Perotto S."/>
        </authorList>
    </citation>
    <scope>NUCLEOTIDE SEQUENCE [LARGE SCALE GENOMIC DNA]</scope>
    <source>
        <strain evidence="2 3">E</strain>
    </source>
</reference>
<gene>
    <name evidence="2" type="ORF">K444DRAFT_617396</name>
</gene>
<dbReference type="AlphaFoldDB" id="A0A2J6SVZ6"/>
<dbReference type="PANTHER" id="PTHR42080">
    <property type="entry name" value="SRR1 DOMAIN-CONTAINING PROTEIN"/>
    <property type="match status" value="1"/>
</dbReference>
<organism evidence="2 3">
    <name type="scientific">Hyaloscypha bicolor E</name>
    <dbReference type="NCBI Taxonomy" id="1095630"/>
    <lineage>
        <taxon>Eukaryota</taxon>
        <taxon>Fungi</taxon>
        <taxon>Dikarya</taxon>
        <taxon>Ascomycota</taxon>
        <taxon>Pezizomycotina</taxon>
        <taxon>Leotiomycetes</taxon>
        <taxon>Helotiales</taxon>
        <taxon>Hyaloscyphaceae</taxon>
        <taxon>Hyaloscypha</taxon>
        <taxon>Hyaloscypha bicolor</taxon>
    </lineage>
</organism>
<dbReference type="InParanoid" id="A0A2J6SVZ6"/>
<dbReference type="EMBL" id="KZ613856">
    <property type="protein sequence ID" value="PMD54948.1"/>
    <property type="molecule type" value="Genomic_DNA"/>
</dbReference>
<name>A0A2J6SVZ6_9HELO</name>
<evidence type="ECO:0000313" key="3">
    <source>
        <dbReference type="Proteomes" id="UP000235371"/>
    </source>
</evidence>
<dbReference type="RefSeq" id="XP_024731852.1">
    <property type="nucleotide sequence ID" value="XM_024881118.1"/>
</dbReference>
<dbReference type="PANTHER" id="PTHR42080:SF3">
    <property type="entry name" value="SRR1-LIKE DOMAIN-CONTAINING PROTEIN"/>
    <property type="match status" value="1"/>
</dbReference>
<evidence type="ECO:0000313" key="2">
    <source>
        <dbReference type="EMBL" id="PMD54948.1"/>
    </source>
</evidence>